<feature type="transmembrane region" description="Helical" evidence="1">
    <location>
        <begin position="158"/>
        <end position="178"/>
    </location>
</feature>
<dbReference type="AlphaFoldDB" id="A0A2P2CE82"/>
<dbReference type="Pfam" id="PF01569">
    <property type="entry name" value="PAP2"/>
    <property type="match status" value="1"/>
</dbReference>
<keyword evidence="1" id="KW-0472">Membrane</keyword>
<sequence length="216" mass="23678">MLFARLLGWWVALLALVVGWGLLLTHPLSGSLGRMDDDLARWFADRRTPTLDDLADVGTLLGDTLIGILSAVALAIGFSVWRRSWRPAVFVVTVGLGVYATYLIAVSLVPRQRPPVKILDPGLVPDHSFPSGHVGTSIMLWGCIVVLTWTYAGTARRWVTPLAVLPLVVMISRLYQGAHHLTDVLTSLVFATVWLAIVTRALLYDESTATRRVKVA</sequence>
<accession>A0A2P2CE82</accession>
<feature type="transmembrane region" description="Helical" evidence="1">
    <location>
        <begin position="129"/>
        <end position="151"/>
    </location>
</feature>
<proteinExistence type="predicted"/>
<keyword evidence="1" id="KW-0812">Transmembrane</keyword>
<dbReference type="SMART" id="SM00014">
    <property type="entry name" value="acidPPc"/>
    <property type="match status" value="1"/>
</dbReference>
<gene>
    <name evidence="3" type="ORF">NOCA270154</name>
</gene>
<evidence type="ECO:0000259" key="2">
    <source>
        <dbReference type="SMART" id="SM00014"/>
    </source>
</evidence>
<dbReference type="EMBL" id="CZKA01000067">
    <property type="protein sequence ID" value="CUR60237.1"/>
    <property type="molecule type" value="Genomic_DNA"/>
</dbReference>
<reference evidence="3" key="1">
    <citation type="submission" date="2015-08" db="EMBL/GenBank/DDBJ databases">
        <authorList>
            <person name="Babu N.S."/>
            <person name="Beckwith C.J."/>
            <person name="Beseler K.G."/>
            <person name="Brison A."/>
            <person name="Carone J.V."/>
            <person name="Caskin T.P."/>
            <person name="Diamond M."/>
            <person name="Durham M.E."/>
            <person name="Foxe J.M."/>
            <person name="Go M."/>
            <person name="Henderson B.A."/>
            <person name="Jones I.B."/>
            <person name="McGettigan J.A."/>
            <person name="Micheletti S.J."/>
            <person name="Nasrallah M.E."/>
            <person name="Ortiz D."/>
            <person name="Piller C.R."/>
            <person name="Privatt S.R."/>
            <person name="Schneider S.L."/>
            <person name="Sharp S."/>
            <person name="Smith T.C."/>
            <person name="Stanton J.D."/>
            <person name="Ullery H.E."/>
            <person name="Wilson R.J."/>
            <person name="Serrano M.G."/>
            <person name="Buck G."/>
            <person name="Lee V."/>
            <person name="Wang Y."/>
            <person name="Carvalho R."/>
            <person name="Voegtly L."/>
            <person name="Shi R."/>
            <person name="Duckworth R."/>
            <person name="Johnson A."/>
            <person name="Loviza R."/>
            <person name="Walstead R."/>
            <person name="Shah Z."/>
            <person name="Kiflezghi M."/>
            <person name="Wade K."/>
            <person name="Ball S.L."/>
            <person name="Bradley K.W."/>
            <person name="Asai D.J."/>
            <person name="Bowman C.A."/>
            <person name="Russell D.A."/>
            <person name="Pope W.H."/>
            <person name="Jacobs-Sera D."/>
            <person name="Hendrix R.W."/>
            <person name="Hatfull G.F."/>
        </authorList>
    </citation>
    <scope>NUCLEOTIDE SEQUENCE</scope>
</reference>
<dbReference type="CDD" id="cd03392">
    <property type="entry name" value="PAP2_like_2"/>
    <property type="match status" value="1"/>
</dbReference>
<evidence type="ECO:0000313" key="3">
    <source>
        <dbReference type="EMBL" id="CUR60237.1"/>
    </source>
</evidence>
<dbReference type="InterPro" id="IPR036938">
    <property type="entry name" value="PAP2/HPO_sf"/>
</dbReference>
<feature type="domain" description="Phosphatidic acid phosphatase type 2/haloperoxidase" evidence="2">
    <location>
        <begin position="89"/>
        <end position="199"/>
    </location>
</feature>
<name>A0A2P2CE82_9ZZZZ</name>
<feature type="transmembrane region" description="Helical" evidence="1">
    <location>
        <begin position="57"/>
        <end position="81"/>
    </location>
</feature>
<feature type="transmembrane region" description="Helical" evidence="1">
    <location>
        <begin position="88"/>
        <end position="109"/>
    </location>
</feature>
<dbReference type="InterPro" id="IPR000326">
    <property type="entry name" value="PAP2/HPO"/>
</dbReference>
<evidence type="ECO:0000256" key="1">
    <source>
        <dbReference type="SAM" id="Phobius"/>
    </source>
</evidence>
<feature type="transmembrane region" description="Helical" evidence="1">
    <location>
        <begin position="184"/>
        <end position="203"/>
    </location>
</feature>
<protein>
    <submittedName>
        <fullName evidence="3">Putative Phosphoesterase, PA-phosphatase related protein</fullName>
    </submittedName>
</protein>
<dbReference type="SUPFAM" id="SSF48317">
    <property type="entry name" value="Acid phosphatase/Vanadium-dependent haloperoxidase"/>
    <property type="match status" value="1"/>
</dbReference>
<keyword evidence="1" id="KW-1133">Transmembrane helix</keyword>
<organism evidence="3">
    <name type="scientific">metagenome</name>
    <dbReference type="NCBI Taxonomy" id="256318"/>
    <lineage>
        <taxon>unclassified sequences</taxon>
        <taxon>metagenomes</taxon>
    </lineage>
</organism>
<dbReference type="Gene3D" id="1.20.144.10">
    <property type="entry name" value="Phosphatidic acid phosphatase type 2/haloperoxidase"/>
    <property type="match status" value="1"/>
</dbReference>